<evidence type="ECO:0000313" key="3">
    <source>
        <dbReference type="EMBL" id="BBE20508.1"/>
    </source>
</evidence>
<dbReference type="EMBL" id="AP018694">
    <property type="protein sequence ID" value="BBE20508.1"/>
    <property type="molecule type" value="Genomic_DNA"/>
</dbReference>
<name>A0A5K7SFZ8_9BACT</name>
<dbReference type="InterPro" id="IPR013783">
    <property type="entry name" value="Ig-like_fold"/>
</dbReference>
<reference evidence="3" key="1">
    <citation type="journal article" date="2020" name="Int. J. Syst. Evol. Microbiol.">
        <title>Aquipluma nitroreducens gen. nov. sp. nov., a novel facultatively anaerobic bacterium isolated from a freshwater lake.</title>
        <authorList>
            <person name="Watanabe M."/>
            <person name="Kojima H."/>
            <person name="Fukui M."/>
        </authorList>
    </citation>
    <scope>NUCLEOTIDE SEQUENCE</scope>
    <source>
        <strain evidence="3">MeG22</strain>
    </source>
</reference>
<evidence type="ECO:0000313" key="4">
    <source>
        <dbReference type="Proteomes" id="UP001193389"/>
    </source>
</evidence>
<organism evidence="3 4">
    <name type="scientific">Aquipluma nitroreducens</name>
    <dbReference type="NCBI Taxonomy" id="2010828"/>
    <lineage>
        <taxon>Bacteria</taxon>
        <taxon>Pseudomonadati</taxon>
        <taxon>Bacteroidota</taxon>
        <taxon>Bacteroidia</taxon>
        <taxon>Marinilabiliales</taxon>
        <taxon>Prolixibacteraceae</taxon>
        <taxon>Aquipluma</taxon>
    </lineage>
</organism>
<proteinExistence type="predicted"/>
<feature type="chain" id="PRO_5024458211" description="Ig-like domain-containing protein" evidence="1">
    <location>
        <begin position="31"/>
        <end position="1729"/>
    </location>
</feature>
<evidence type="ECO:0000259" key="2">
    <source>
        <dbReference type="PROSITE" id="PS50835"/>
    </source>
</evidence>
<accession>A0A5K7SFZ8</accession>
<keyword evidence="4" id="KW-1185">Reference proteome</keyword>
<dbReference type="Proteomes" id="UP001193389">
    <property type="component" value="Chromosome"/>
</dbReference>
<evidence type="ECO:0000256" key="1">
    <source>
        <dbReference type="SAM" id="SignalP"/>
    </source>
</evidence>
<dbReference type="PROSITE" id="PS50835">
    <property type="entry name" value="IG_LIKE"/>
    <property type="match status" value="1"/>
</dbReference>
<protein>
    <recommendedName>
        <fullName evidence="2">Ig-like domain-containing protein</fullName>
    </recommendedName>
</protein>
<dbReference type="InterPro" id="IPR007110">
    <property type="entry name" value="Ig-like_dom"/>
</dbReference>
<keyword evidence="1" id="KW-0732">Signal</keyword>
<dbReference type="SUPFAM" id="SSF48726">
    <property type="entry name" value="Immunoglobulin"/>
    <property type="match status" value="1"/>
</dbReference>
<feature type="domain" description="Ig-like" evidence="2">
    <location>
        <begin position="242"/>
        <end position="342"/>
    </location>
</feature>
<dbReference type="Pfam" id="PF18657">
    <property type="entry name" value="YDG"/>
    <property type="match status" value="10"/>
</dbReference>
<dbReference type="InterPro" id="IPR041248">
    <property type="entry name" value="YDG"/>
</dbReference>
<gene>
    <name evidence="3" type="ORF">AQPE_4701</name>
</gene>
<feature type="signal peptide" evidence="1">
    <location>
        <begin position="1"/>
        <end position="30"/>
    </location>
</feature>
<dbReference type="InterPro" id="IPR036179">
    <property type="entry name" value="Ig-like_dom_sf"/>
</dbReference>
<dbReference type="KEGG" id="anf:AQPE_4701"/>
<dbReference type="RefSeq" id="WP_318348653.1">
    <property type="nucleotide sequence ID" value="NZ_AP018694.1"/>
</dbReference>
<dbReference type="Gene3D" id="2.60.40.10">
    <property type="entry name" value="Immunoglobulins"/>
    <property type="match status" value="1"/>
</dbReference>
<sequence>MKKRLLRLKSVLLLPMLFWLLMAMSMNGMAQETQDEIPLVLDESSVTYEPTVITNKADYAPGETVTIYGTHFEAGETVSIVISHIEPNMPLSYHSHELATATADGNGSFTAYWYVNDVELNTTLLLIATGDKESLASTVFTDAVDRHDIYFQVDGIDGTSVTVNWSGTNPTPSSFSGTTTFVAPGPTQSPQKVTVAANTSFSFSFPEITGYTINTSLPSPFTTGVKNGHTTVIATYVGCTPPTINSSLSGQPENQSINYGDNASFTVASSGTTPLSYKWEISKNNGVNWSNVSDETFTGYAGITATTLNITKPVVPMSGYKYRCVVTNSCGSATSNGNAMLTINAAELTVTGASVTTKYYDGTADAAITGATLAGTVYNNDDVTLANATSGTFNQITPGSGISVATAPMTLAGLTAGNYHLTQPILSGTINAAELTVTGASVTTKYYDGTADAAITGATLAGTVYNNDDVTLANATSGTFNQITPGSGISVATAPMTLAGLTAGNYHLTQPILSGTINAAELTVTGASVTTKYYDGTADAAITGATLAGTVYNNDDVTLANATSGTFNQITPGSGISVATAPMTLAGLTAGNYHLTQPILSGTINAAELTVTGASVTTKYYDGTADAAITGATLAGTIYNNDDVTLANATSGTFNQITPGSGISVATAPMTLAGLTAGNYHLTQPILSGTINAAELTVTGASVTTKYYDGTADAAITGATLAGTIYNNDDVTLANATSGTFNQITPGSGISVATAPMTLAGLTAGNYHLTQPILSGTINAAELTVTGASVTTKYYDGTADAAITGATLAGTIYNNDDVTLANATSGTFNQITPGSGISVATAPMTLAGLTAGNYHLTQPILSGTINAAELTVTGASVTTKYYDGTADAAITGATLAGTVYNNDDVTLANATSGTFNQITPGSGISVATAPMTLAGLTAGNYHLTQPILSGTINAAELTVTGASVTTKYYDGTADAAITGATLAGTVYNNDDVTLANATSGTFNQITPGSGISVATAPMTLAGLTAGNYHLTQPILSGTINAAELTVTGASVTTKYYDGTADAAITGATLAGTIYNNDDVTLANATSGTFNQITPGSGISVATAPMTLAGLTAGNYHLTQPILSGTIEQRPLTVTAIGVSKIYDGNTNAAVMLSTDKLSADDVIAAYTSASFDDPNGSLVGTSKPITVFGISISGTKASNYALLNTTATTNANITKATTTTTLTLSAPSVRFMDNLTMTAQIVPAGFHVPMTALTGTVQFKIGGVNYGGPIPVVPIPDATDGSVQASLIPQVSNLPGNYTVEAIFTSTNLNYSGDDDSKSLTVKARNASPFEGDLGFYTGDLFVWTTGPNSSTGTILLATTIKDLNSPRGDLRGAKVTFYLVNGSSMTPIPSAQNIPVGLVDINDGSVGTASAIIQLNIGSANAANYQIAVGISGAYYNAPGSSTAQSIVTISKPVPGGYMVTGGKIKNLNSSGYIKGQTNLYTDFESDIQFTKSGTNPKGKTTVMIRSYYKTDGTLDATLHTYIITTNAIASLNVANPLATATFSAKANLVEQLEDGSTINIEGGAAFQMVAFQNACDKQIAITLNRKAGGIWFSSNWSATKTALQPIYAGEVSVAGGGTCTTNLSAPVLKVAEIIPEVVLEPTLKVYPNPFTERLNIEFSSANDTQAFLEIYSITGAKLETLFNGPVEGGVFYKVEYVPNLVSSQMVLYKLTMDGKTQVGKMMYNERR</sequence>